<name>A0ABR9K502_9ACTN</name>
<dbReference type="EMBL" id="JADBDZ010000001">
    <property type="protein sequence ID" value="MBE1537890.1"/>
    <property type="molecule type" value="Genomic_DNA"/>
</dbReference>
<dbReference type="Proteomes" id="UP000627838">
    <property type="component" value="Unassembled WGS sequence"/>
</dbReference>
<dbReference type="InterPro" id="IPR032675">
    <property type="entry name" value="LRR_dom_sf"/>
</dbReference>
<gene>
    <name evidence="1" type="ORF">H4W34_007723</name>
</gene>
<dbReference type="Gene3D" id="3.80.10.10">
    <property type="entry name" value="Ribonuclease Inhibitor"/>
    <property type="match status" value="1"/>
</dbReference>
<sequence length="314" mass="33641">MTINEYLTEYAGLPVVTYDAGATGAGETPAPGEAAWRVTETDGPGFKASFASFVNTVDTAEVTALVIGFWDMEPFPVQVLTDAAASFPNLKSLFVGDIVLEEAELSWIQHTDLTPVLRAFPGLERLDVRGAEDLTLSPFRSDALKTLRFESAGLPGEVVRAVAASELPNLEHLDLWLGIEERGGDATVADVEPFLDGARFPSLRHIGLLNSPHLDEFAAVIGSAPVVPRLESLALALGVLTDRGAEALLSGQPLTHLRRLDLRHHYLSDAMVARTKAALPGVDVDLVFSGTSMADPTDVLGDYGSWDFFVAISE</sequence>
<dbReference type="RefSeq" id="WP_192763677.1">
    <property type="nucleotide sequence ID" value="NZ_JADBDZ010000001.1"/>
</dbReference>
<reference evidence="1 2" key="1">
    <citation type="submission" date="2020-10" db="EMBL/GenBank/DDBJ databases">
        <title>Sequencing the genomes of 1000 actinobacteria strains.</title>
        <authorList>
            <person name="Klenk H.-P."/>
        </authorList>
    </citation>
    <scope>NUCLEOTIDE SEQUENCE [LARGE SCALE GENOMIC DNA]</scope>
    <source>
        <strain evidence="1 2">DSM 46744</strain>
    </source>
</reference>
<dbReference type="SUPFAM" id="SSF52047">
    <property type="entry name" value="RNI-like"/>
    <property type="match status" value="1"/>
</dbReference>
<comment type="caution">
    <text evidence="1">The sequence shown here is derived from an EMBL/GenBank/DDBJ whole genome shotgun (WGS) entry which is preliminary data.</text>
</comment>
<keyword evidence="2" id="KW-1185">Reference proteome</keyword>
<evidence type="ECO:0000313" key="1">
    <source>
        <dbReference type="EMBL" id="MBE1537890.1"/>
    </source>
</evidence>
<dbReference type="InterPro" id="IPR047722">
    <property type="entry name" value="STM4015-like"/>
</dbReference>
<evidence type="ECO:0000313" key="2">
    <source>
        <dbReference type="Proteomes" id="UP000627838"/>
    </source>
</evidence>
<protein>
    <recommendedName>
        <fullName evidence="3">Leucine-rich repeat domain-containing protein</fullName>
    </recommendedName>
</protein>
<accession>A0ABR9K502</accession>
<dbReference type="NCBIfam" id="NF038076">
    <property type="entry name" value="fam_STM4015"/>
    <property type="match status" value="1"/>
</dbReference>
<organism evidence="1 2">
    <name type="scientific">Actinomadura algeriensis</name>
    <dbReference type="NCBI Taxonomy" id="1679523"/>
    <lineage>
        <taxon>Bacteria</taxon>
        <taxon>Bacillati</taxon>
        <taxon>Actinomycetota</taxon>
        <taxon>Actinomycetes</taxon>
        <taxon>Streptosporangiales</taxon>
        <taxon>Thermomonosporaceae</taxon>
        <taxon>Actinomadura</taxon>
    </lineage>
</organism>
<proteinExistence type="predicted"/>
<evidence type="ECO:0008006" key="3">
    <source>
        <dbReference type="Google" id="ProtNLM"/>
    </source>
</evidence>